<keyword evidence="4" id="KW-1185">Reference proteome</keyword>
<dbReference type="OrthoDB" id="264520at2759"/>
<proteinExistence type="predicted"/>
<evidence type="ECO:0000256" key="1">
    <source>
        <dbReference type="PROSITE-ProRule" id="PRU00024"/>
    </source>
</evidence>
<dbReference type="GO" id="GO:0008270">
    <property type="term" value="F:zinc ion binding"/>
    <property type="evidence" value="ECO:0007669"/>
    <property type="project" value="UniProtKB-KW"/>
</dbReference>
<evidence type="ECO:0000259" key="2">
    <source>
        <dbReference type="PROSITE" id="PS50119"/>
    </source>
</evidence>
<dbReference type="Proteomes" id="UP000683360">
    <property type="component" value="Unassembled WGS sequence"/>
</dbReference>
<name>A0A8S3RQ28_MYTED</name>
<dbReference type="Pfam" id="PF00643">
    <property type="entry name" value="zf-B_box"/>
    <property type="match status" value="1"/>
</dbReference>
<dbReference type="InterPro" id="IPR000315">
    <property type="entry name" value="Znf_B-box"/>
</dbReference>
<dbReference type="Gene3D" id="3.30.160.60">
    <property type="entry name" value="Classic Zinc Finger"/>
    <property type="match status" value="1"/>
</dbReference>
<feature type="domain" description="B box-type" evidence="2">
    <location>
        <begin position="10"/>
        <end position="51"/>
    </location>
</feature>
<dbReference type="SUPFAM" id="SSF57845">
    <property type="entry name" value="B-box zinc-binding domain"/>
    <property type="match status" value="1"/>
</dbReference>
<sequence>MAEKIICRSEPTLYCRLHTMDTYQLYCKDCQDFVCFVCLGEFHEKHNFCRLQDIEVEIRNQFSILFSENDNYIKQIDEFRQIIYQNMKQLSVDEGKIEHQIKINAEKMIAHIHLQEKFLLSELHTMFKNFKISSQDLTSRADNLQSNVTKFDVDKLPEIKLEEMIYILSELKACTVSCDKMKNYQKPNFNTDLKSSNAMVDVEVSESIHMTSTMHFSVSTQTKDHDDSDTEDEWFDAEDDVDEDFIERSSDEINVDKTLHVYKLNKEIGRIKKMCPLSHTDAWILADQKLYKMIKQSLDDTVYADDADDIAVLKDGCVLILRHNSTIIMKLLENRRLVRFANIGVGSLLPCCFCNSIDDSLTVYLFRKQVMSMRGVLYK</sequence>
<dbReference type="EMBL" id="CAJPWZ010001124">
    <property type="protein sequence ID" value="CAG2208874.1"/>
    <property type="molecule type" value="Genomic_DNA"/>
</dbReference>
<gene>
    <name evidence="3" type="ORF">MEDL_23029</name>
</gene>
<accession>A0A8S3RQ28</accession>
<reference evidence="3" key="1">
    <citation type="submission" date="2021-03" db="EMBL/GenBank/DDBJ databases">
        <authorList>
            <person name="Bekaert M."/>
        </authorList>
    </citation>
    <scope>NUCLEOTIDE SEQUENCE</scope>
</reference>
<dbReference type="AlphaFoldDB" id="A0A8S3RQ28"/>
<keyword evidence="1" id="KW-0479">Metal-binding</keyword>
<dbReference type="PROSITE" id="PS50119">
    <property type="entry name" value="ZF_BBOX"/>
    <property type="match status" value="1"/>
</dbReference>
<comment type="caution">
    <text evidence="3">The sequence shown here is derived from an EMBL/GenBank/DDBJ whole genome shotgun (WGS) entry which is preliminary data.</text>
</comment>
<evidence type="ECO:0000313" key="3">
    <source>
        <dbReference type="EMBL" id="CAG2208874.1"/>
    </source>
</evidence>
<organism evidence="3 4">
    <name type="scientific">Mytilus edulis</name>
    <name type="common">Blue mussel</name>
    <dbReference type="NCBI Taxonomy" id="6550"/>
    <lineage>
        <taxon>Eukaryota</taxon>
        <taxon>Metazoa</taxon>
        <taxon>Spiralia</taxon>
        <taxon>Lophotrochozoa</taxon>
        <taxon>Mollusca</taxon>
        <taxon>Bivalvia</taxon>
        <taxon>Autobranchia</taxon>
        <taxon>Pteriomorphia</taxon>
        <taxon>Mytilida</taxon>
        <taxon>Mytiloidea</taxon>
        <taxon>Mytilidae</taxon>
        <taxon>Mytilinae</taxon>
        <taxon>Mytilus</taxon>
    </lineage>
</organism>
<keyword evidence="1" id="KW-0863">Zinc-finger</keyword>
<evidence type="ECO:0000313" key="4">
    <source>
        <dbReference type="Proteomes" id="UP000683360"/>
    </source>
</evidence>
<protein>
    <recommendedName>
        <fullName evidence="2">B box-type domain-containing protein</fullName>
    </recommendedName>
</protein>
<keyword evidence="1" id="KW-0862">Zinc</keyword>